<gene>
    <name evidence="2" type="ORF">EVOR1521_LOCUS2188</name>
</gene>
<dbReference type="EMBL" id="CAUJNA010000113">
    <property type="protein sequence ID" value="CAJ1372030.1"/>
    <property type="molecule type" value="Genomic_DNA"/>
</dbReference>
<feature type="region of interest" description="Disordered" evidence="1">
    <location>
        <begin position="1"/>
        <end position="27"/>
    </location>
</feature>
<evidence type="ECO:0000313" key="2">
    <source>
        <dbReference type="EMBL" id="CAJ1372030.1"/>
    </source>
</evidence>
<evidence type="ECO:0000313" key="3">
    <source>
        <dbReference type="Proteomes" id="UP001178507"/>
    </source>
</evidence>
<reference evidence="2" key="1">
    <citation type="submission" date="2023-08" db="EMBL/GenBank/DDBJ databases">
        <authorList>
            <person name="Chen Y."/>
            <person name="Shah S."/>
            <person name="Dougan E. K."/>
            <person name="Thang M."/>
            <person name="Chan C."/>
        </authorList>
    </citation>
    <scope>NUCLEOTIDE SEQUENCE</scope>
</reference>
<proteinExistence type="predicted"/>
<dbReference type="AlphaFoldDB" id="A0AA36ML13"/>
<evidence type="ECO:0000256" key="1">
    <source>
        <dbReference type="SAM" id="MobiDB-lite"/>
    </source>
</evidence>
<protein>
    <submittedName>
        <fullName evidence="2">Uncharacterized protein</fullName>
    </submittedName>
</protein>
<dbReference type="Proteomes" id="UP001178507">
    <property type="component" value="Unassembled WGS sequence"/>
</dbReference>
<accession>A0AA36ML13</accession>
<organism evidence="2 3">
    <name type="scientific">Effrenium voratum</name>
    <dbReference type="NCBI Taxonomy" id="2562239"/>
    <lineage>
        <taxon>Eukaryota</taxon>
        <taxon>Sar</taxon>
        <taxon>Alveolata</taxon>
        <taxon>Dinophyceae</taxon>
        <taxon>Suessiales</taxon>
        <taxon>Symbiodiniaceae</taxon>
        <taxon>Effrenium</taxon>
    </lineage>
</organism>
<name>A0AA36ML13_9DINO</name>
<keyword evidence="3" id="KW-1185">Reference proteome</keyword>
<feature type="compositionally biased region" description="Polar residues" evidence="1">
    <location>
        <begin position="1"/>
        <end position="10"/>
    </location>
</feature>
<comment type="caution">
    <text evidence="2">The sequence shown here is derived from an EMBL/GenBank/DDBJ whole genome shotgun (WGS) entry which is preliminary data.</text>
</comment>
<sequence>MVFANNTRNKQNLRKRTALPEPGDTCKDTEHKIHRALLSSAGTWEVAPSDKSVKQLLVTLKLLHSEDDPRERVFDAMKQYAQRKQLAGMKTYNGYAWQINHHCRQCSRLDADRRDVIESASPV</sequence>